<organism evidence="4 5">
    <name type="scientific">Liquidambar formosana</name>
    <name type="common">Formosan gum</name>
    <dbReference type="NCBI Taxonomy" id="63359"/>
    <lineage>
        <taxon>Eukaryota</taxon>
        <taxon>Viridiplantae</taxon>
        <taxon>Streptophyta</taxon>
        <taxon>Embryophyta</taxon>
        <taxon>Tracheophyta</taxon>
        <taxon>Spermatophyta</taxon>
        <taxon>Magnoliopsida</taxon>
        <taxon>eudicotyledons</taxon>
        <taxon>Gunneridae</taxon>
        <taxon>Pentapetalae</taxon>
        <taxon>Saxifragales</taxon>
        <taxon>Altingiaceae</taxon>
        <taxon>Liquidambar</taxon>
    </lineage>
</organism>
<dbReference type="Pfam" id="PF03732">
    <property type="entry name" value="Retrotrans_gag"/>
    <property type="match status" value="1"/>
</dbReference>
<gene>
    <name evidence="4" type="ORF">L1049_022043</name>
</gene>
<dbReference type="AlphaFoldDB" id="A0AAP0RBT9"/>
<dbReference type="PANTHER" id="PTHR33223:SF8">
    <property type="entry name" value="OS04G0172440 PROTEIN"/>
    <property type="match status" value="1"/>
</dbReference>
<feature type="domain" description="Retrotransposon gag" evidence="3">
    <location>
        <begin position="172"/>
        <end position="244"/>
    </location>
</feature>
<comment type="caution">
    <text evidence="4">The sequence shown here is derived from an EMBL/GenBank/DDBJ whole genome shotgun (WGS) entry which is preliminary data.</text>
</comment>
<feature type="compositionally biased region" description="Basic and acidic residues" evidence="2">
    <location>
        <begin position="71"/>
        <end position="83"/>
    </location>
</feature>
<dbReference type="Proteomes" id="UP001415857">
    <property type="component" value="Unassembled WGS sequence"/>
</dbReference>
<dbReference type="InterPro" id="IPR005162">
    <property type="entry name" value="Retrotrans_gag_dom"/>
</dbReference>
<feature type="region of interest" description="Disordered" evidence="2">
    <location>
        <begin position="302"/>
        <end position="327"/>
    </location>
</feature>
<name>A0AAP0RBT9_LIQFO</name>
<feature type="compositionally biased region" description="Basic and acidic residues" evidence="2">
    <location>
        <begin position="18"/>
        <end position="64"/>
    </location>
</feature>
<protein>
    <recommendedName>
        <fullName evidence="3">Retrotransposon gag domain-containing protein</fullName>
    </recommendedName>
</protein>
<dbReference type="EMBL" id="JBBPBK010000011">
    <property type="protein sequence ID" value="KAK9274791.1"/>
    <property type="molecule type" value="Genomic_DNA"/>
</dbReference>
<evidence type="ECO:0000256" key="2">
    <source>
        <dbReference type="SAM" id="MobiDB-lite"/>
    </source>
</evidence>
<keyword evidence="1" id="KW-0175">Coiled coil</keyword>
<feature type="region of interest" description="Disordered" evidence="2">
    <location>
        <begin position="18"/>
        <end position="83"/>
    </location>
</feature>
<accession>A0AAP0RBT9</accession>
<evidence type="ECO:0000259" key="3">
    <source>
        <dbReference type="Pfam" id="PF03732"/>
    </source>
</evidence>
<reference evidence="4 5" key="1">
    <citation type="journal article" date="2024" name="Plant J.">
        <title>Genome sequences and population genomics reveal climatic adaptation and genomic divergence between two closely related sweetgum species.</title>
        <authorList>
            <person name="Xu W.Q."/>
            <person name="Ren C.Q."/>
            <person name="Zhang X.Y."/>
            <person name="Comes H.P."/>
            <person name="Liu X.H."/>
            <person name="Li Y.G."/>
            <person name="Kettle C.J."/>
            <person name="Jalonen R."/>
            <person name="Gaisberger H."/>
            <person name="Ma Y.Z."/>
            <person name="Qiu Y.X."/>
        </authorList>
    </citation>
    <scope>NUCLEOTIDE SEQUENCE [LARGE SCALE GENOMIC DNA]</scope>
    <source>
        <strain evidence="4">Hangzhou</strain>
    </source>
</reference>
<evidence type="ECO:0000313" key="4">
    <source>
        <dbReference type="EMBL" id="KAK9274791.1"/>
    </source>
</evidence>
<dbReference type="PANTHER" id="PTHR33223">
    <property type="entry name" value="CCHC-TYPE DOMAIN-CONTAINING PROTEIN"/>
    <property type="match status" value="1"/>
</dbReference>
<feature type="coiled-coil region" evidence="1">
    <location>
        <begin position="422"/>
        <end position="450"/>
    </location>
</feature>
<sequence>MAEQVTLADILEQMRSDRTEMKGFMNEMRDRVTKLEKGKGRTEEPPETEEKGEPKVNEEEHPKWEDDDYEDYLKRKETKEKDTKVEKLAAENAEMKARMDRMQTAWQKSQGMDDYMYSMAGITADSKVQLPPKFKIADYEKFDGTGDPKQHLRQYLSIARMRGLTADQVLHAFPLSLSADASKWYYALDPKVTDSWELLASEFTNKYAYNTMLDVTLRDLEMTRQKTNETFSEFLTRWRAKAVKMVNRPTEIDQINIILRNLTPVYFDRMLTSFVMNFEQLYQCGTRIEDAIHCGQMDRQKKVYGSGSGGGSGSARVSGGTQPQATVGAIQQTQAASKVPRNNPLPNYRNALPPAYMNMVSDMKEMEDPSQFILMISMKKAPWEDYDSGEEDIWAEMKKDSMHLTRSGRHYKPNYLEGDHPGRELNQEVREKIEQQNEEEEDRILKQLKKTQESISIWGLLIASKKHRQALLDALARKEVPMETTPEQVLSLMGISSIRTGGPRKKKVKSETGRKMWIRQAGRSYCHPRAAKKCSL</sequence>
<keyword evidence="5" id="KW-1185">Reference proteome</keyword>
<proteinExistence type="predicted"/>
<evidence type="ECO:0000256" key="1">
    <source>
        <dbReference type="SAM" id="Coils"/>
    </source>
</evidence>
<evidence type="ECO:0000313" key="5">
    <source>
        <dbReference type="Proteomes" id="UP001415857"/>
    </source>
</evidence>